<feature type="region of interest" description="Disordered" evidence="1">
    <location>
        <begin position="35"/>
        <end position="56"/>
    </location>
</feature>
<name>A0A9W9LS50_9EURO</name>
<reference evidence="3" key="1">
    <citation type="submission" date="2022-11" db="EMBL/GenBank/DDBJ databases">
        <authorList>
            <person name="Petersen C."/>
        </authorList>
    </citation>
    <scope>NUCLEOTIDE SEQUENCE</scope>
    <source>
        <strain evidence="3">IBT 21917</strain>
    </source>
</reference>
<feature type="compositionally biased region" description="Basic and acidic residues" evidence="1">
    <location>
        <begin position="81"/>
        <end position="96"/>
    </location>
</feature>
<dbReference type="EMBL" id="JAPQKO010000003">
    <property type="protein sequence ID" value="KAJ5173080.1"/>
    <property type="molecule type" value="Genomic_DNA"/>
</dbReference>
<dbReference type="AlphaFoldDB" id="A0A9W9LS50"/>
<accession>A0A9W9LS50</accession>
<protein>
    <submittedName>
        <fullName evidence="3">Uncharacterized protein</fullName>
    </submittedName>
</protein>
<keyword evidence="4" id="KW-1185">Reference proteome</keyword>
<evidence type="ECO:0000313" key="3">
    <source>
        <dbReference type="EMBL" id="KAJ5173080.1"/>
    </source>
</evidence>
<feature type="signal peptide" evidence="2">
    <location>
        <begin position="1"/>
        <end position="22"/>
    </location>
</feature>
<keyword evidence="2" id="KW-0732">Signal</keyword>
<comment type="caution">
    <text evidence="3">The sequence shown here is derived from an EMBL/GenBank/DDBJ whole genome shotgun (WGS) entry which is preliminary data.</text>
</comment>
<organism evidence="3 4">
    <name type="scientific">Penicillium capsulatum</name>
    <dbReference type="NCBI Taxonomy" id="69766"/>
    <lineage>
        <taxon>Eukaryota</taxon>
        <taxon>Fungi</taxon>
        <taxon>Dikarya</taxon>
        <taxon>Ascomycota</taxon>
        <taxon>Pezizomycotina</taxon>
        <taxon>Eurotiomycetes</taxon>
        <taxon>Eurotiomycetidae</taxon>
        <taxon>Eurotiales</taxon>
        <taxon>Aspergillaceae</taxon>
        <taxon>Penicillium</taxon>
    </lineage>
</organism>
<gene>
    <name evidence="3" type="ORF">N7492_005673</name>
</gene>
<evidence type="ECO:0000256" key="2">
    <source>
        <dbReference type="SAM" id="SignalP"/>
    </source>
</evidence>
<sequence>MPLYQYLRWLCLFILGLNVAAAVIQPSTTVRDLDGRQSDLQLPTPPPLRDSSVESISPVERVQSDAEHIYNENVIIPNVNDADRANMDSRRGHETSETSPPNERFVAQTTRLVLRTLTYVFAACSMSSRTIGPYSGYAPTSHSGPAS</sequence>
<reference evidence="3" key="2">
    <citation type="journal article" date="2023" name="IMA Fungus">
        <title>Comparative genomic study of the Penicillium genus elucidates a diverse pangenome and 15 lateral gene transfer events.</title>
        <authorList>
            <person name="Petersen C."/>
            <person name="Sorensen T."/>
            <person name="Nielsen M.R."/>
            <person name="Sondergaard T.E."/>
            <person name="Sorensen J.L."/>
            <person name="Fitzpatrick D.A."/>
            <person name="Frisvad J.C."/>
            <person name="Nielsen K.L."/>
        </authorList>
    </citation>
    <scope>NUCLEOTIDE SEQUENCE</scope>
    <source>
        <strain evidence="3">IBT 21917</strain>
    </source>
</reference>
<proteinExistence type="predicted"/>
<dbReference type="Proteomes" id="UP001146351">
    <property type="component" value="Unassembled WGS sequence"/>
</dbReference>
<evidence type="ECO:0000313" key="4">
    <source>
        <dbReference type="Proteomes" id="UP001146351"/>
    </source>
</evidence>
<evidence type="ECO:0000256" key="1">
    <source>
        <dbReference type="SAM" id="MobiDB-lite"/>
    </source>
</evidence>
<feature type="region of interest" description="Disordered" evidence="1">
    <location>
        <begin position="80"/>
        <end position="104"/>
    </location>
</feature>
<feature type="chain" id="PRO_5040912929" evidence="2">
    <location>
        <begin position="23"/>
        <end position="147"/>
    </location>
</feature>